<dbReference type="PANTHER" id="PTHR33492">
    <property type="entry name" value="OSJNBA0043A12.37 PROTEIN-RELATED"/>
    <property type="match status" value="1"/>
</dbReference>
<dbReference type="Pfam" id="PF13837">
    <property type="entry name" value="Myb_DNA-bind_4"/>
    <property type="match status" value="1"/>
</dbReference>
<dbReference type="PANTHER" id="PTHR33492:SF4">
    <property type="entry name" value="OS02G0174300 PROTEIN"/>
    <property type="match status" value="1"/>
</dbReference>
<evidence type="ECO:0000259" key="1">
    <source>
        <dbReference type="Pfam" id="PF13837"/>
    </source>
</evidence>
<evidence type="ECO:0000313" key="2">
    <source>
        <dbReference type="EMBL" id="EPS72853.1"/>
    </source>
</evidence>
<accession>S8EAI5</accession>
<dbReference type="EMBL" id="AUSU01000664">
    <property type="protein sequence ID" value="EPS72853.1"/>
    <property type="molecule type" value="Genomic_DNA"/>
</dbReference>
<comment type="caution">
    <text evidence="2">The sequence shown here is derived from an EMBL/GenBank/DDBJ whole genome shotgun (WGS) entry which is preliminary data.</text>
</comment>
<dbReference type="Gene3D" id="1.10.10.60">
    <property type="entry name" value="Homeodomain-like"/>
    <property type="match status" value="1"/>
</dbReference>
<dbReference type="Proteomes" id="UP000015453">
    <property type="component" value="Unassembled WGS sequence"/>
</dbReference>
<dbReference type="AlphaFoldDB" id="S8EAI5"/>
<name>S8EAI5_9LAMI</name>
<protein>
    <recommendedName>
        <fullName evidence="1">Myb/SANT-like DNA-binding domain-containing protein</fullName>
    </recommendedName>
</protein>
<feature type="domain" description="Myb/SANT-like DNA-binding" evidence="1">
    <location>
        <begin position="15"/>
        <end position="85"/>
    </location>
</feature>
<keyword evidence="3" id="KW-1185">Reference proteome</keyword>
<dbReference type="OrthoDB" id="1927263at2759"/>
<feature type="non-terminal residue" evidence="2">
    <location>
        <position position="1"/>
    </location>
</feature>
<proteinExistence type="predicted"/>
<feature type="non-terminal residue" evidence="2">
    <location>
        <position position="85"/>
    </location>
</feature>
<reference evidence="2 3" key="1">
    <citation type="journal article" date="2013" name="BMC Genomics">
        <title>The miniature genome of a carnivorous plant Genlisea aurea contains a low number of genes and short non-coding sequences.</title>
        <authorList>
            <person name="Leushkin E.V."/>
            <person name="Sutormin R.A."/>
            <person name="Nabieva E.R."/>
            <person name="Penin A.A."/>
            <person name="Kondrashov A.S."/>
            <person name="Logacheva M.D."/>
        </authorList>
    </citation>
    <scope>NUCLEOTIDE SEQUENCE [LARGE SCALE GENOMIC DNA]</scope>
</reference>
<gene>
    <name evidence="2" type="ORF">M569_01906</name>
</gene>
<dbReference type="InterPro" id="IPR044822">
    <property type="entry name" value="Myb_DNA-bind_4"/>
</dbReference>
<organism evidence="2 3">
    <name type="scientific">Genlisea aurea</name>
    <dbReference type="NCBI Taxonomy" id="192259"/>
    <lineage>
        <taxon>Eukaryota</taxon>
        <taxon>Viridiplantae</taxon>
        <taxon>Streptophyta</taxon>
        <taxon>Embryophyta</taxon>
        <taxon>Tracheophyta</taxon>
        <taxon>Spermatophyta</taxon>
        <taxon>Magnoliopsida</taxon>
        <taxon>eudicotyledons</taxon>
        <taxon>Gunneridae</taxon>
        <taxon>Pentapetalae</taxon>
        <taxon>asterids</taxon>
        <taxon>lamiids</taxon>
        <taxon>Lamiales</taxon>
        <taxon>Lentibulariaceae</taxon>
        <taxon>Genlisea</taxon>
    </lineage>
</organism>
<evidence type="ECO:0000313" key="3">
    <source>
        <dbReference type="Proteomes" id="UP000015453"/>
    </source>
</evidence>
<sequence>GMAASHRTRSKAAPTWTVEESLVLVNEICAVESEWRGGGGGGGGATIPSFQKWQQIVDNCNVLEVNRNLNQCKRQWTALQNKYRR</sequence>